<feature type="region of interest" description="Disordered" evidence="1">
    <location>
        <begin position="55"/>
        <end position="143"/>
    </location>
</feature>
<evidence type="ECO:0000313" key="3">
    <source>
        <dbReference type="Proteomes" id="UP000663903"/>
    </source>
</evidence>
<feature type="compositionally biased region" description="Low complexity" evidence="1">
    <location>
        <begin position="88"/>
        <end position="98"/>
    </location>
</feature>
<dbReference type="Proteomes" id="UP000663903">
    <property type="component" value="Chromosome"/>
</dbReference>
<evidence type="ECO:0000313" key="2">
    <source>
        <dbReference type="EMBL" id="QTD45141.1"/>
    </source>
</evidence>
<dbReference type="RefSeq" id="WP_208008893.1">
    <property type="nucleotide sequence ID" value="NZ_CP071796.1"/>
</dbReference>
<dbReference type="InterPro" id="IPR021457">
    <property type="entry name" value="DUF3108"/>
</dbReference>
<dbReference type="KEGG" id="otd:J1M35_19305"/>
<sequence length="344" mass="36040">MRGAAHGRPSLALVAAVVLAHALMLRPAPSKRPGHAARAAAPALALRMVEGPMAQADPRPAAAPVPSAVAPASHDTAPAAPPRPAAAPRPSSWRGAPAKPRRVAVSVAPSRPEPEAPPAPSAHAPPGPPASVQPPGPATLGYRVSGTARGIPFEAEAQLLWRPATGRYAAEWTVRLPLVGARSQRSEGALTPAGLAPERYAEQSRGERAAHFDAAGGRIRFSANTPDAVLEPGAQDRLSVSLQLAGLLAAAPERYPPGSAITLQTAGVREAGAWRWEVEDDEILQIDGQAVPCAKLLRQPRGEYDTRIELWLARPFHYLPARLRVTQAGGDVADQWLRALPAGR</sequence>
<gene>
    <name evidence="2" type="ORF">J1M35_19305</name>
</gene>
<dbReference type="Pfam" id="PF11306">
    <property type="entry name" value="DUF3108"/>
    <property type="match status" value="1"/>
</dbReference>
<proteinExistence type="predicted"/>
<feature type="compositionally biased region" description="Pro residues" evidence="1">
    <location>
        <begin position="115"/>
        <end position="137"/>
    </location>
</feature>
<accession>A0A975CG35</accession>
<dbReference type="EMBL" id="CP071796">
    <property type="protein sequence ID" value="QTD45141.1"/>
    <property type="molecule type" value="Genomic_DNA"/>
</dbReference>
<keyword evidence="3" id="KW-1185">Reference proteome</keyword>
<name>A0A975CG35_9BURK</name>
<reference evidence="2" key="1">
    <citation type="submission" date="2021-03" db="EMBL/GenBank/DDBJ databases">
        <title>Ottowia sp. 27C isolated from the cloaca of a Giant Asian pond turtle (Heosemys grandis).</title>
        <authorList>
            <person name="Spergser J."/>
            <person name="Busse H.-J."/>
        </authorList>
    </citation>
    <scope>NUCLEOTIDE SEQUENCE</scope>
    <source>
        <strain evidence="2">27C</strain>
    </source>
</reference>
<dbReference type="AlphaFoldDB" id="A0A975CG35"/>
<organism evidence="2 3">
    <name type="scientific">Ottowia testudinis</name>
    <dbReference type="NCBI Taxonomy" id="2816950"/>
    <lineage>
        <taxon>Bacteria</taxon>
        <taxon>Pseudomonadati</taxon>
        <taxon>Pseudomonadota</taxon>
        <taxon>Betaproteobacteria</taxon>
        <taxon>Burkholderiales</taxon>
        <taxon>Comamonadaceae</taxon>
        <taxon>Ottowia</taxon>
    </lineage>
</organism>
<protein>
    <submittedName>
        <fullName evidence="2">DUF3108 domain-containing protein</fullName>
    </submittedName>
</protein>
<feature type="compositionally biased region" description="Low complexity" evidence="1">
    <location>
        <begin position="55"/>
        <end position="72"/>
    </location>
</feature>
<evidence type="ECO:0000256" key="1">
    <source>
        <dbReference type="SAM" id="MobiDB-lite"/>
    </source>
</evidence>